<dbReference type="RefSeq" id="WP_131910068.1">
    <property type="nucleotide sequence ID" value="NZ_SMFM01000006.1"/>
</dbReference>
<comment type="caution">
    <text evidence="2">The sequence shown here is derived from an EMBL/GenBank/DDBJ whole genome shotgun (WGS) entry which is preliminary data.</text>
</comment>
<evidence type="ECO:0000256" key="1">
    <source>
        <dbReference type="SAM" id="Phobius"/>
    </source>
</evidence>
<reference evidence="2 3" key="1">
    <citation type="submission" date="2019-03" db="EMBL/GenBank/DDBJ databases">
        <title>Flavobacterium AT-3-2 sp. nov., isolated from arctic soil.</title>
        <authorList>
            <person name="Chaudhary D.K."/>
        </authorList>
    </citation>
    <scope>NUCLEOTIDE SEQUENCE [LARGE SCALE GENOMIC DNA]</scope>
    <source>
        <strain evidence="2 3">AT-3-2</strain>
    </source>
</reference>
<keyword evidence="1" id="KW-1133">Transmembrane helix</keyword>
<accession>A0A4R5ATX7</accession>
<dbReference type="OrthoDB" id="9855748at2"/>
<protein>
    <submittedName>
        <fullName evidence="2">Uncharacterized protein</fullName>
    </submittedName>
</protein>
<name>A0A4R5ATX7_9FLAO</name>
<dbReference type="Proteomes" id="UP000295278">
    <property type="component" value="Unassembled WGS sequence"/>
</dbReference>
<evidence type="ECO:0000313" key="2">
    <source>
        <dbReference type="EMBL" id="TDD75146.1"/>
    </source>
</evidence>
<feature type="transmembrane region" description="Helical" evidence="1">
    <location>
        <begin position="12"/>
        <end position="30"/>
    </location>
</feature>
<dbReference type="AlphaFoldDB" id="A0A4R5ATX7"/>
<keyword evidence="1" id="KW-0812">Transmembrane</keyword>
<keyword evidence="3" id="KW-1185">Reference proteome</keyword>
<organism evidence="2 3">
    <name type="scientific">Flavobacterium caseinilyticum</name>
    <dbReference type="NCBI Taxonomy" id="2541732"/>
    <lineage>
        <taxon>Bacteria</taxon>
        <taxon>Pseudomonadati</taxon>
        <taxon>Bacteroidota</taxon>
        <taxon>Flavobacteriia</taxon>
        <taxon>Flavobacteriales</taxon>
        <taxon>Flavobacteriaceae</taxon>
        <taxon>Flavobacterium</taxon>
    </lineage>
</organism>
<dbReference type="EMBL" id="SMFM01000006">
    <property type="protein sequence ID" value="TDD75146.1"/>
    <property type="molecule type" value="Genomic_DNA"/>
</dbReference>
<gene>
    <name evidence="2" type="ORF">E0F89_12225</name>
</gene>
<sequence length="254" mass="29238">MGNNKTQKIHFLYIIGILIMIIICLFTFNFGDQIELVAYISFALTITSLFLALISIIYAFYSNMSLSQTLSQLNSASNKVDESSNKLTESTIKLNQQIENIPVLLKSLEGKVDNTHKLVSDVYNKEIIPKDASTTVISKEIFDKFYKFSSPSGLLALYATYLSFKTKKKFSLSELEYSTSLIKKDYTNGFLVACSSFSFFTRKDYSEDWVIPNFNEDVSENIKSELEKRISEMDEEDREYLTHEKKLIEDFFED</sequence>
<proteinExistence type="predicted"/>
<feature type="transmembrane region" description="Helical" evidence="1">
    <location>
        <begin position="36"/>
        <end position="61"/>
    </location>
</feature>
<evidence type="ECO:0000313" key="3">
    <source>
        <dbReference type="Proteomes" id="UP000295278"/>
    </source>
</evidence>
<keyword evidence="1" id="KW-0472">Membrane</keyword>